<dbReference type="RefSeq" id="WP_189686792.1">
    <property type="nucleotide sequence ID" value="NZ_BMYK01000004.1"/>
</dbReference>
<name>A0ABQ3G081_9BURK</name>
<protein>
    <submittedName>
        <fullName evidence="1">Uncharacterized protein</fullName>
    </submittedName>
</protein>
<reference evidence="2" key="1">
    <citation type="journal article" date="2019" name="Int. J. Syst. Evol. Microbiol.">
        <title>The Global Catalogue of Microorganisms (GCM) 10K type strain sequencing project: providing services to taxonomists for standard genome sequencing and annotation.</title>
        <authorList>
            <consortium name="The Broad Institute Genomics Platform"/>
            <consortium name="The Broad Institute Genome Sequencing Center for Infectious Disease"/>
            <person name="Wu L."/>
            <person name="Ma J."/>
        </authorList>
    </citation>
    <scope>NUCLEOTIDE SEQUENCE [LARGE SCALE GENOMIC DNA]</scope>
    <source>
        <strain evidence="2">KCTC 23314</strain>
    </source>
</reference>
<evidence type="ECO:0000313" key="1">
    <source>
        <dbReference type="EMBL" id="GHC79102.1"/>
    </source>
</evidence>
<keyword evidence="2" id="KW-1185">Reference proteome</keyword>
<sequence>MSRLPWREQAAVWLAPSQVGLVLRRRGWQAPQQHRHAVAADGADALLLALGAVAAQAAPRRARARIVVSNRLVHMALLPDGRALRGGTERRVAARELLRGVHGDAVEGWDLAVDAAAGAGMPAAALDAGWLARLRQQALQAGLHAVSVRPLLALAAAHAWPRLAGRAAWLLVTEVDGALLARIDPAQGWQSLRSLPFDAVQGQAALAPWLARCALLEGLEPAEQPLVHVAWQGLAAAGPVTSPDLPGWQAEHLALSAQDI</sequence>
<comment type="caution">
    <text evidence="1">The sequence shown here is derived from an EMBL/GenBank/DDBJ whole genome shotgun (WGS) entry which is preliminary data.</text>
</comment>
<evidence type="ECO:0000313" key="2">
    <source>
        <dbReference type="Proteomes" id="UP000626210"/>
    </source>
</evidence>
<organism evidence="1 2">
    <name type="scientific">Pseudorhodoferax aquiterrae</name>
    <dbReference type="NCBI Taxonomy" id="747304"/>
    <lineage>
        <taxon>Bacteria</taxon>
        <taxon>Pseudomonadati</taxon>
        <taxon>Pseudomonadota</taxon>
        <taxon>Betaproteobacteria</taxon>
        <taxon>Burkholderiales</taxon>
        <taxon>Comamonadaceae</taxon>
    </lineage>
</organism>
<gene>
    <name evidence="1" type="ORF">GCM10007320_20110</name>
</gene>
<dbReference type="Proteomes" id="UP000626210">
    <property type="component" value="Unassembled WGS sequence"/>
</dbReference>
<accession>A0ABQ3G081</accession>
<proteinExistence type="predicted"/>
<dbReference type="EMBL" id="BMYK01000004">
    <property type="protein sequence ID" value="GHC79102.1"/>
    <property type="molecule type" value="Genomic_DNA"/>
</dbReference>